<organism evidence="1">
    <name type="scientific">mine drainage metagenome</name>
    <dbReference type="NCBI Taxonomy" id="410659"/>
    <lineage>
        <taxon>unclassified sequences</taxon>
        <taxon>metagenomes</taxon>
        <taxon>ecological metagenomes</taxon>
    </lineage>
</organism>
<protein>
    <submittedName>
        <fullName evidence="1">Uncharacterized protein</fullName>
    </submittedName>
</protein>
<evidence type="ECO:0000313" key="1">
    <source>
        <dbReference type="EMBL" id="OIQ74357.1"/>
    </source>
</evidence>
<dbReference type="EMBL" id="MLJW01002536">
    <property type="protein sequence ID" value="OIQ74357.1"/>
    <property type="molecule type" value="Genomic_DNA"/>
</dbReference>
<accession>A0A1J5QEG4</accession>
<dbReference type="AlphaFoldDB" id="A0A1J5QEG4"/>
<sequence>MDKPLRSYATGFGAKFNASFQNTRAFPTVVQWQSGKVATVYPKDAAQPNVRLVNLPRK</sequence>
<proteinExistence type="predicted"/>
<name>A0A1J5QEG4_9ZZZZ</name>
<gene>
    <name evidence="1" type="ORF">GALL_439950</name>
</gene>
<reference evidence="1" key="1">
    <citation type="submission" date="2016-10" db="EMBL/GenBank/DDBJ databases">
        <title>Sequence of Gallionella enrichment culture.</title>
        <authorList>
            <person name="Poehlein A."/>
            <person name="Muehling M."/>
            <person name="Daniel R."/>
        </authorList>
    </citation>
    <scope>NUCLEOTIDE SEQUENCE</scope>
</reference>
<comment type="caution">
    <text evidence="1">The sequence shown here is derived from an EMBL/GenBank/DDBJ whole genome shotgun (WGS) entry which is preliminary data.</text>
</comment>